<sequence length="447" mass="51707">MPKMFMAAKRNFRTKSLALDCINLNSLFVPLSALLVFLTLRGYLESFLNTPESISRKQLELRKKGAHNPGDEPSPLEKQLYSQHGPYITAADMAPESISRKQLELRKKGAHNPGDEPSPLEKQLYSQHGPYITAADMDFQTSVAGCGESSRPDGVQQKARQTTQTVDAVFLVCSAVQNADRRRLVRHMYGDSHNTWPYAIKLVFLVGLANTSTTEADIRNESLSHGDILQDQMKDRRTPFCSNMAAHQSIETPLITSGNFVDHYYNLSYKTVLGYRWAQLHCRDVTLVAKIDDDVFVDTFKFFDYFLPIIPIRQRVIYGYLNSRPKVHRRGKYWVSQAEFSGQRYPQFCNGYFVLATRDVIERVYEVSRTVRYFRLEDVFTYAAVRRAMLDVQLVHLGVITHFFPQYRACVKDHKYRCKFLAAELPVERMLEYHDLAREQRRMLYHQ</sequence>
<feature type="region of interest" description="Disordered" evidence="11">
    <location>
        <begin position="103"/>
        <end position="123"/>
    </location>
</feature>
<evidence type="ECO:0000256" key="1">
    <source>
        <dbReference type="ARBA" id="ARBA00004323"/>
    </source>
</evidence>
<evidence type="ECO:0000256" key="2">
    <source>
        <dbReference type="ARBA" id="ARBA00008661"/>
    </source>
</evidence>
<dbReference type="GO" id="GO:0006493">
    <property type="term" value="P:protein O-linked glycosylation"/>
    <property type="evidence" value="ECO:0007669"/>
    <property type="project" value="TreeGrafter"/>
</dbReference>
<dbReference type="EC" id="2.4.1.-" evidence="10"/>
<evidence type="ECO:0000256" key="3">
    <source>
        <dbReference type="ARBA" id="ARBA00022676"/>
    </source>
</evidence>
<reference evidence="12 13" key="1">
    <citation type="submission" date="2019-01" db="EMBL/GenBank/DDBJ databases">
        <title>A draft genome assembly of the solar-powered sea slug Elysia chlorotica.</title>
        <authorList>
            <person name="Cai H."/>
            <person name="Li Q."/>
            <person name="Fang X."/>
            <person name="Li J."/>
            <person name="Curtis N.E."/>
            <person name="Altenburger A."/>
            <person name="Shibata T."/>
            <person name="Feng M."/>
            <person name="Maeda T."/>
            <person name="Schwartz J.A."/>
            <person name="Shigenobu S."/>
            <person name="Lundholm N."/>
            <person name="Nishiyama T."/>
            <person name="Yang H."/>
            <person name="Hasebe M."/>
            <person name="Li S."/>
            <person name="Pierce S.K."/>
            <person name="Wang J."/>
        </authorList>
    </citation>
    <scope>NUCLEOTIDE SEQUENCE [LARGE SCALE GENOMIC DNA]</scope>
    <source>
        <strain evidence="12">EC2010</strain>
        <tissue evidence="12">Whole organism of an adult</tissue>
    </source>
</reference>
<evidence type="ECO:0000256" key="9">
    <source>
        <dbReference type="ARBA" id="ARBA00023136"/>
    </source>
</evidence>
<evidence type="ECO:0000256" key="11">
    <source>
        <dbReference type="SAM" id="MobiDB-lite"/>
    </source>
</evidence>
<dbReference type="Pfam" id="PF01762">
    <property type="entry name" value="Galactosyl_T"/>
    <property type="match status" value="1"/>
</dbReference>
<dbReference type="PANTHER" id="PTHR11214:SF314">
    <property type="entry name" value="HEXOSYLTRANSFERASE"/>
    <property type="match status" value="1"/>
</dbReference>
<evidence type="ECO:0000313" key="13">
    <source>
        <dbReference type="Proteomes" id="UP000271974"/>
    </source>
</evidence>
<dbReference type="AlphaFoldDB" id="A0A3S1BS99"/>
<keyword evidence="3 10" id="KW-0328">Glycosyltransferase</keyword>
<evidence type="ECO:0000256" key="4">
    <source>
        <dbReference type="ARBA" id="ARBA00022679"/>
    </source>
</evidence>
<organism evidence="12 13">
    <name type="scientific">Elysia chlorotica</name>
    <name type="common">Eastern emerald elysia</name>
    <name type="synonym">Sea slug</name>
    <dbReference type="NCBI Taxonomy" id="188477"/>
    <lineage>
        <taxon>Eukaryota</taxon>
        <taxon>Metazoa</taxon>
        <taxon>Spiralia</taxon>
        <taxon>Lophotrochozoa</taxon>
        <taxon>Mollusca</taxon>
        <taxon>Gastropoda</taxon>
        <taxon>Heterobranchia</taxon>
        <taxon>Euthyneura</taxon>
        <taxon>Panpulmonata</taxon>
        <taxon>Sacoglossa</taxon>
        <taxon>Placobranchoidea</taxon>
        <taxon>Plakobranchidae</taxon>
        <taxon>Elysia</taxon>
    </lineage>
</organism>
<comment type="subcellular location">
    <subcellularLocation>
        <location evidence="1 10">Golgi apparatus membrane</location>
        <topology evidence="1 10">Single-pass type II membrane protein</topology>
    </subcellularLocation>
</comment>
<proteinExistence type="inferred from homology"/>
<keyword evidence="5" id="KW-0812">Transmembrane</keyword>
<dbReference type="OrthoDB" id="6121419at2759"/>
<dbReference type="GO" id="GO:0016758">
    <property type="term" value="F:hexosyltransferase activity"/>
    <property type="evidence" value="ECO:0007669"/>
    <property type="project" value="InterPro"/>
</dbReference>
<evidence type="ECO:0000256" key="5">
    <source>
        <dbReference type="ARBA" id="ARBA00022692"/>
    </source>
</evidence>
<dbReference type="Proteomes" id="UP000271974">
    <property type="component" value="Unassembled WGS sequence"/>
</dbReference>
<keyword evidence="6" id="KW-0735">Signal-anchor</keyword>
<feature type="region of interest" description="Disordered" evidence="11">
    <location>
        <begin position="59"/>
        <end position="79"/>
    </location>
</feature>
<keyword evidence="4" id="KW-0808">Transferase</keyword>
<accession>A0A3S1BS99</accession>
<dbReference type="EMBL" id="RQTK01000904">
    <property type="protein sequence ID" value="RUS73748.1"/>
    <property type="molecule type" value="Genomic_DNA"/>
</dbReference>
<protein>
    <recommendedName>
        <fullName evidence="10">Hexosyltransferase</fullName>
        <ecNumber evidence="10">2.4.1.-</ecNumber>
    </recommendedName>
</protein>
<comment type="similarity">
    <text evidence="2 10">Belongs to the glycosyltransferase 31 family.</text>
</comment>
<evidence type="ECO:0000256" key="7">
    <source>
        <dbReference type="ARBA" id="ARBA00022989"/>
    </source>
</evidence>
<dbReference type="PANTHER" id="PTHR11214">
    <property type="entry name" value="BETA-1,3-N-ACETYLGLUCOSAMINYLTRANSFERASE"/>
    <property type="match status" value="1"/>
</dbReference>
<dbReference type="GO" id="GO:0000139">
    <property type="term" value="C:Golgi membrane"/>
    <property type="evidence" value="ECO:0007669"/>
    <property type="project" value="UniProtKB-SubCell"/>
</dbReference>
<keyword evidence="13" id="KW-1185">Reference proteome</keyword>
<evidence type="ECO:0000256" key="10">
    <source>
        <dbReference type="RuleBase" id="RU363063"/>
    </source>
</evidence>
<evidence type="ECO:0000256" key="8">
    <source>
        <dbReference type="ARBA" id="ARBA00023034"/>
    </source>
</evidence>
<evidence type="ECO:0000256" key="6">
    <source>
        <dbReference type="ARBA" id="ARBA00022968"/>
    </source>
</evidence>
<gene>
    <name evidence="12" type="ORF">EGW08_018485</name>
</gene>
<keyword evidence="9" id="KW-0472">Membrane</keyword>
<keyword evidence="7" id="KW-1133">Transmembrane helix</keyword>
<name>A0A3S1BS99_ELYCH</name>
<comment type="caution">
    <text evidence="12">The sequence shown here is derived from an EMBL/GenBank/DDBJ whole genome shotgun (WGS) entry which is preliminary data.</text>
</comment>
<evidence type="ECO:0000313" key="12">
    <source>
        <dbReference type="EMBL" id="RUS73748.1"/>
    </source>
</evidence>
<dbReference type="InterPro" id="IPR002659">
    <property type="entry name" value="Glyco_trans_31"/>
</dbReference>
<keyword evidence="8 10" id="KW-0333">Golgi apparatus</keyword>